<keyword evidence="6" id="KW-0597">Phosphoprotein</keyword>
<dbReference type="Proteomes" id="UP000186102">
    <property type="component" value="Unassembled WGS sequence"/>
</dbReference>
<dbReference type="InterPro" id="IPR039420">
    <property type="entry name" value="WalR-like"/>
</dbReference>
<gene>
    <name evidence="8" type="ORF">DSOL_1072</name>
</gene>
<organism evidence="8 9">
    <name type="scientific">Desulfosporosinus metallidurans</name>
    <dbReference type="NCBI Taxonomy" id="1888891"/>
    <lineage>
        <taxon>Bacteria</taxon>
        <taxon>Bacillati</taxon>
        <taxon>Bacillota</taxon>
        <taxon>Clostridia</taxon>
        <taxon>Eubacteriales</taxon>
        <taxon>Desulfitobacteriaceae</taxon>
        <taxon>Desulfosporosinus</taxon>
    </lineage>
</organism>
<protein>
    <recommendedName>
        <fullName evidence="1">Stage 0 sporulation protein A homolog</fullName>
    </recommendedName>
</protein>
<dbReference type="SMART" id="SM00448">
    <property type="entry name" value="REC"/>
    <property type="match status" value="1"/>
</dbReference>
<feature type="modified residue" description="4-aspartylphosphate" evidence="6">
    <location>
        <position position="56"/>
    </location>
</feature>
<dbReference type="InterPro" id="IPR058245">
    <property type="entry name" value="NreC/VraR/RcsB-like_REC"/>
</dbReference>
<keyword evidence="9" id="KW-1185">Reference proteome</keyword>
<evidence type="ECO:0000313" key="9">
    <source>
        <dbReference type="Proteomes" id="UP000186102"/>
    </source>
</evidence>
<evidence type="ECO:0000259" key="7">
    <source>
        <dbReference type="PROSITE" id="PS50110"/>
    </source>
</evidence>
<dbReference type="STRING" id="1888891.DSOL_1072"/>
<evidence type="ECO:0000256" key="6">
    <source>
        <dbReference type="PROSITE-ProRule" id="PRU00169"/>
    </source>
</evidence>
<evidence type="ECO:0000256" key="5">
    <source>
        <dbReference type="ARBA" id="ARBA00024867"/>
    </source>
</evidence>
<keyword evidence="2" id="KW-0805">Transcription regulation</keyword>
<name>A0A1Q8R086_9FIRM</name>
<proteinExistence type="predicted"/>
<dbReference type="InterPro" id="IPR001789">
    <property type="entry name" value="Sig_transdc_resp-reg_receiver"/>
</dbReference>
<feature type="domain" description="Response regulatory" evidence="7">
    <location>
        <begin position="5"/>
        <end position="92"/>
    </location>
</feature>
<keyword evidence="3" id="KW-0238">DNA-binding</keyword>
<evidence type="ECO:0000256" key="4">
    <source>
        <dbReference type="ARBA" id="ARBA00023163"/>
    </source>
</evidence>
<dbReference type="PROSITE" id="PS50110">
    <property type="entry name" value="RESPONSE_REGULATORY"/>
    <property type="match status" value="1"/>
</dbReference>
<evidence type="ECO:0000256" key="2">
    <source>
        <dbReference type="ARBA" id="ARBA00023015"/>
    </source>
</evidence>
<dbReference type="GO" id="GO:0000160">
    <property type="term" value="P:phosphorelay signal transduction system"/>
    <property type="evidence" value="ECO:0007669"/>
    <property type="project" value="InterPro"/>
</dbReference>
<dbReference type="InterPro" id="IPR011006">
    <property type="entry name" value="CheY-like_superfamily"/>
</dbReference>
<evidence type="ECO:0000256" key="1">
    <source>
        <dbReference type="ARBA" id="ARBA00018672"/>
    </source>
</evidence>
<dbReference type="Pfam" id="PF00072">
    <property type="entry name" value="Response_reg"/>
    <property type="match status" value="1"/>
</dbReference>
<accession>A0A1Q8R086</accession>
<sequence length="92" mass="10372">MNLIRVLLADDHSVLRKGLKILLDREEDIEVVGEAANGNEACRLAQVLQPDILVLDLSMPELNGFECAKKLKRDLPDMRIVILIRLAKNKNI</sequence>
<evidence type="ECO:0000313" key="8">
    <source>
        <dbReference type="EMBL" id="OLN32961.1"/>
    </source>
</evidence>
<keyword evidence="4" id="KW-0804">Transcription</keyword>
<dbReference type="RefSeq" id="WP_075363830.1">
    <property type="nucleotide sequence ID" value="NZ_MLBF01000005.1"/>
</dbReference>
<dbReference type="EMBL" id="MLBF01000005">
    <property type="protein sequence ID" value="OLN32961.1"/>
    <property type="molecule type" value="Genomic_DNA"/>
</dbReference>
<dbReference type="GO" id="GO:0003677">
    <property type="term" value="F:DNA binding"/>
    <property type="evidence" value="ECO:0007669"/>
    <property type="project" value="UniProtKB-KW"/>
</dbReference>
<dbReference type="CDD" id="cd17535">
    <property type="entry name" value="REC_NarL-like"/>
    <property type="match status" value="1"/>
</dbReference>
<evidence type="ECO:0000256" key="3">
    <source>
        <dbReference type="ARBA" id="ARBA00023125"/>
    </source>
</evidence>
<dbReference type="AlphaFoldDB" id="A0A1Q8R086"/>
<comment type="function">
    <text evidence="5">May play the central regulatory role in sporulation. It may be an element of the effector pathway responsible for the activation of sporulation genes in response to nutritional stress. Spo0A may act in concert with spo0H (a sigma factor) to control the expression of some genes that are critical to the sporulation process.</text>
</comment>
<dbReference type="Gene3D" id="3.40.50.2300">
    <property type="match status" value="1"/>
</dbReference>
<comment type="caution">
    <text evidence="8">The sequence shown here is derived from an EMBL/GenBank/DDBJ whole genome shotgun (WGS) entry which is preliminary data.</text>
</comment>
<dbReference type="PANTHER" id="PTHR43214">
    <property type="entry name" value="TWO-COMPONENT RESPONSE REGULATOR"/>
    <property type="match status" value="1"/>
</dbReference>
<reference evidence="8 9" key="1">
    <citation type="submission" date="2016-09" db="EMBL/GenBank/DDBJ databases">
        <title>Complete genome of Desulfosporosinus sp. OL.</title>
        <authorList>
            <person name="Mardanov A."/>
            <person name="Beletsky A."/>
            <person name="Panova A."/>
            <person name="Karnachuk O."/>
            <person name="Ravin N."/>
        </authorList>
    </citation>
    <scope>NUCLEOTIDE SEQUENCE [LARGE SCALE GENOMIC DNA]</scope>
    <source>
        <strain evidence="8 9">OL</strain>
    </source>
</reference>
<dbReference type="SUPFAM" id="SSF52172">
    <property type="entry name" value="CheY-like"/>
    <property type="match status" value="1"/>
</dbReference>